<keyword evidence="2" id="KW-1185">Reference proteome</keyword>
<reference evidence="1" key="1">
    <citation type="submission" date="2022-07" db="EMBL/GenBank/DDBJ databases">
        <title>Phylogenomic reconstructions and comparative analyses of Kickxellomycotina fungi.</title>
        <authorList>
            <person name="Reynolds N.K."/>
            <person name="Stajich J.E."/>
            <person name="Barry K."/>
            <person name="Grigoriev I.V."/>
            <person name="Crous P."/>
            <person name="Smith M.E."/>
        </authorList>
    </citation>
    <scope>NUCLEOTIDE SEQUENCE</scope>
    <source>
        <strain evidence="1">NRRL 5244</strain>
    </source>
</reference>
<dbReference type="Proteomes" id="UP001150603">
    <property type="component" value="Unassembled WGS sequence"/>
</dbReference>
<gene>
    <name evidence="1" type="ORF">FBU59_001522</name>
</gene>
<sequence>MRTTALISLLAACALAAPMPSAGRRRRQLGGSSLANGPNAINDATVNNGALDEGVVKDSTSFDGAQIINPVGNTIAKSTENFDFHDNNVINPSINIASGGQGPTIIGEDNYVLPINSGVWGGVVFKRQQLANAATGINDPTLNQGVLTEGSTASDLSANGAVVSNPIGNSQTSVSSNSEVAGNEFIDPTFNSVSGVNGPALAGDNNIFIPVVNEADAIHFDNGALFDMMLGGGAF</sequence>
<name>A0ACC1JDT8_9FUNG</name>
<proteinExistence type="predicted"/>
<evidence type="ECO:0000313" key="1">
    <source>
        <dbReference type="EMBL" id="KAJ1948591.1"/>
    </source>
</evidence>
<comment type="caution">
    <text evidence="1">The sequence shown here is derived from an EMBL/GenBank/DDBJ whole genome shotgun (WGS) entry which is preliminary data.</text>
</comment>
<dbReference type="EMBL" id="JANBPW010000687">
    <property type="protein sequence ID" value="KAJ1948591.1"/>
    <property type="molecule type" value="Genomic_DNA"/>
</dbReference>
<organism evidence="1 2">
    <name type="scientific">Linderina macrospora</name>
    <dbReference type="NCBI Taxonomy" id="4868"/>
    <lineage>
        <taxon>Eukaryota</taxon>
        <taxon>Fungi</taxon>
        <taxon>Fungi incertae sedis</taxon>
        <taxon>Zoopagomycota</taxon>
        <taxon>Kickxellomycotina</taxon>
        <taxon>Kickxellomycetes</taxon>
        <taxon>Kickxellales</taxon>
        <taxon>Kickxellaceae</taxon>
        <taxon>Linderina</taxon>
    </lineage>
</organism>
<accession>A0ACC1JDT8</accession>
<protein>
    <submittedName>
        <fullName evidence="1">Uncharacterized protein</fullName>
    </submittedName>
</protein>
<evidence type="ECO:0000313" key="2">
    <source>
        <dbReference type="Proteomes" id="UP001150603"/>
    </source>
</evidence>